<feature type="coiled-coil region" evidence="1">
    <location>
        <begin position="69"/>
        <end position="181"/>
    </location>
</feature>
<dbReference type="GO" id="GO:0005524">
    <property type="term" value="F:ATP binding"/>
    <property type="evidence" value="ECO:0007669"/>
    <property type="project" value="InterPro"/>
</dbReference>
<comment type="caution">
    <text evidence="4">The sequence shown here is derived from an EMBL/GenBank/DDBJ whole genome shotgun (WGS) entry which is preliminary data.</text>
</comment>
<dbReference type="OMA" id="ITEYEMN"/>
<gene>
    <name evidence="4" type="ORF">RDWZM_005623</name>
</gene>
<evidence type="ECO:0000256" key="2">
    <source>
        <dbReference type="SAM" id="MobiDB-lite"/>
    </source>
</evidence>
<keyword evidence="5" id="KW-1185">Reference proteome</keyword>
<evidence type="ECO:0000313" key="5">
    <source>
        <dbReference type="Proteomes" id="UP001142055"/>
    </source>
</evidence>
<feature type="compositionally biased region" description="Basic and acidic residues" evidence="2">
    <location>
        <begin position="9"/>
        <end position="20"/>
    </location>
</feature>
<dbReference type="AlphaFoldDB" id="A0A9Q0M5K6"/>
<sequence length="653" mass="76176">MSRAPSRAKSSEVGRRKSSELKASSQANKQTKVTTIKKQGSKGNVAYSCTKITIVVDEHSYDNARKRLVELDMNFRQELNAEMRKLEEQEMAKAKEIREKYHDDLESNIKQVQEEFHDKISNFVNEWKSDSNKARTTQTETTIELIEKKRTELEEEITKFQEELERDSEEYKKKREADMEEEIARVREKCAKDVEDYLVRQRNTKSKLMIQLEQRMNVEIENQKKVSEIGQSANNAKSLQHSKAISNLHIEMGRAMSHLRAKFEAEQMKMLTDNKETFIKLIEETRKRIEESYYNERNELTKTITEYEMNLKNKLELDEVEIERRLHTKQELLKMLAMTDTHMITDEEFISSRYHYVIERNKIVTQSSASSIYQARNDDGLECYCKVSITHNWSVRHRADFARHSTRLVRYLTANYDKAPYFSKVYTVLATSSKVYTFMQRLPSYLTLDSYLSNRVKQNQDYTGLKYGEVLNVLNQTTNAICFMENLFISHANLDATNITVVINDDKDLQNCKIVITGLTRPIVYFSVENDQLFQVKGFDADSENLLFIEHTPPECFKNIFQPMYIDRYAIGVLAYRLLRGRSPYYDCGSSPKQIISAKERSPVQMKLYSKESAEHSKLPALIEKCTEPCPLARLSPDAIQAALKIRLCLKQL</sequence>
<feature type="domain" description="Protein kinase" evidence="3">
    <location>
        <begin position="358"/>
        <end position="648"/>
    </location>
</feature>
<feature type="region of interest" description="Disordered" evidence="2">
    <location>
        <begin position="1"/>
        <end position="40"/>
    </location>
</feature>
<dbReference type="InterPro" id="IPR000719">
    <property type="entry name" value="Prot_kinase_dom"/>
</dbReference>
<dbReference type="PROSITE" id="PS50011">
    <property type="entry name" value="PROTEIN_KINASE_DOM"/>
    <property type="match status" value="1"/>
</dbReference>
<dbReference type="SUPFAM" id="SSF56112">
    <property type="entry name" value="Protein kinase-like (PK-like)"/>
    <property type="match status" value="1"/>
</dbReference>
<dbReference type="GO" id="GO:0004672">
    <property type="term" value="F:protein kinase activity"/>
    <property type="evidence" value="ECO:0007669"/>
    <property type="project" value="InterPro"/>
</dbReference>
<evidence type="ECO:0000259" key="3">
    <source>
        <dbReference type="PROSITE" id="PS50011"/>
    </source>
</evidence>
<evidence type="ECO:0000256" key="1">
    <source>
        <dbReference type="SAM" id="Coils"/>
    </source>
</evidence>
<organism evidence="4 5">
    <name type="scientific">Blomia tropicalis</name>
    <name type="common">Mite</name>
    <dbReference type="NCBI Taxonomy" id="40697"/>
    <lineage>
        <taxon>Eukaryota</taxon>
        <taxon>Metazoa</taxon>
        <taxon>Ecdysozoa</taxon>
        <taxon>Arthropoda</taxon>
        <taxon>Chelicerata</taxon>
        <taxon>Arachnida</taxon>
        <taxon>Acari</taxon>
        <taxon>Acariformes</taxon>
        <taxon>Sarcoptiformes</taxon>
        <taxon>Astigmata</taxon>
        <taxon>Glycyphagoidea</taxon>
        <taxon>Echimyopodidae</taxon>
        <taxon>Blomia</taxon>
    </lineage>
</organism>
<dbReference type="InterPro" id="IPR011009">
    <property type="entry name" value="Kinase-like_dom_sf"/>
</dbReference>
<protein>
    <recommendedName>
        <fullName evidence="3">Protein kinase domain-containing protein</fullName>
    </recommendedName>
</protein>
<dbReference type="SMART" id="SM00220">
    <property type="entry name" value="S_TKc"/>
    <property type="match status" value="1"/>
</dbReference>
<feature type="compositionally biased region" description="Polar residues" evidence="2">
    <location>
        <begin position="21"/>
        <end position="40"/>
    </location>
</feature>
<proteinExistence type="predicted"/>
<name>A0A9Q0M5K6_BLOTA</name>
<reference evidence="4" key="1">
    <citation type="submission" date="2022-12" db="EMBL/GenBank/DDBJ databases">
        <title>Genome assemblies of Blomia tropicalis.</title>
        <authorList>
            <person name="Cui Y."/>
        </authorList>
    </citation>
    <scope>NUCLEOTIDE SEQUENCE</scope>
    <source>
        <tissue evidence="4">Adult mites</tissue>
    </source>
</reference>
<evidence type="ECO:0000313" key="4">
    <source>
        <dbReference type="EMBL" id="KAJ6219811.1"/>
    </source>
</evidence>
<keyword evidence="1" id="KW-0175">Coiled coil</keyword>
<dbReference type="Gene3D" id="1.10.510.10">
    <property type="entry name" value="Transferase(Phosphotransferase) domain 1"/>
    <property type="match status" value="1"/>
</dbReference>
<dbReference type="EMBL" id="JAPWDV010000002">
    <property type="protein sequence ID" value="KAJ6219811.1"/>
    <property type="molecule type" value="Genomic_DNA"/>
</dbReference>
<accession>A0A9Q0M5K6</accession>
<dbReference type="Proteomes" id="UP001142055">
    <property type="component" value="Chromosome 2"/>
</dbReference>